<dbReference type="PANTHER" id="PTHR38446">
    <property type="entry name" value="BLL0914 PROTEIN"/>
    <property type="match status" value="1"/>
</dbReference>
<keyword evidence="3" id="KW-1185">Reference proteome</keyword>
<dbReference type="PANTHER" id="PTHR38446:SF1">
    <property type="entry name" value="BLL0914 PROTEIN"/>
    <property type="match status" value="1"/>
</dbReference>
<gene>
    <name evidence="2" type="ORF">FD32_GL000894</name>
</gene>
<evidence type="ECO:0000313" key="3">
    <source>
        <dbReference type="Proteomes" id="UP000051412"/>
    </source>
</evidence>
<dbReference type="InterPro" id="IPR009732">
    <property type="entry name" value="DUF1304"/>
</dbReference>
<dbReference type="Proteomes" id="UP000051412">
    <property type="component" value="Unassembled WGS sequence"/>
</dbReference>
<feature type="transmembrane region" description="Helical" evidence="1">
    <location>
        <begin position="77"/>
        <end position="95"/>
    </location>
</feature>
<dbReference type="STRING" id="1423782.FD32_GL000894"/>
<keyword evidence="1" id="KW-0812">Transmembrane</keyword>
<evidence type="ECO:0000313" key="2">
    <source>
        <dbReference type="EMBL" id="KRM25290.1"/>
    </source>
</evidence>
<dbReference type="EMBL" id="AZGM01000129">
    <property type="protein sequence ID" value="KRM25290.1"/>
    <property type="molecule type" value="Genomic_DNA"/>
</dbReference>
<dbReference type="RefSeq" id="WP_047768497.1">
    <property type="nucleotide sequence ID" value="NZ_AZGM01000129.1"/>
</dbReference>
<dbReference type="PATRIC" id="fig|1423782.4.peg.924"/>
<evidence type="ECO:0000256" key="1">
    <source>
        <dbReference type="SAM" id="Phobius"/>
    </source>
</evidence>
<keyword evidence="1" id="KW-0472">Membrane</keyword>
<comment type="caution">
    <text evidence="2">The sequence shown here is derived from an EMBL/GenBank/DDBJ whole genome shotgun (WGS) entry which is preliminary data.</text>
</comment>
<accession>A0A0R1X4N4</accession>
<organism evidence="2 3">
    <name type="scientific">Limosilactobacillus panis DSM 6035</name>
    <dbReference type="NCBI Taxonomy" id="1423782"/>
    <lineage>
        <taxon>Bacteria</taxon>
        <taxon>Bacillati</taxon>
        <taxon>Bacillota</taxon>
        <taxon>Bacilli</taxon>
        <taxon>Lactobacillales</taxon>
        <taxon>Lactobacillaceae</taxon>
        <taxon>Limosilactobacillus</taxon>
    </lineage>
</organism>
<sequence>MLLIFLVMLVAIEHIGIMLMELFATPAQQAEAFDLPEEYTRQHAARVAFANQGIYNGALGVMMILSYWLLKGPNLIIAWQMMLIFVMVVAVFGGFTATKKIWLFQLLPALVAFLVTL</sequence>
<keyword evidence="1" id="KW-1133">Transmembrane helix</keyword>
<feature type="transmembrane region" description="Helical" evidence="1">
    <location>
        <begin position="53"/>
        <end position="70"/>
    </location>
</feature>
<evidence type="ECO:0008006" key="4">
    <source>
        <dbReference type="Google" id="ProtNLM"/>
    </source>
</evidence>
<name>A0A0R1X4N4_9LACO</name>
<proteinExistence type="predicted"/>
<dbReference type="OrthoDB" id="9803832at2"/>
<protein>
    <recommendedName>
        <fullName evidence="4">Integral membrane protein</fullName>
    </recommendedName>
</protein>
<dbReference type="Pfam" id="PF06993">
    <property type="entry name" value="DUF1304"/>
    <property type="match status" value="1"/>
</dbReference>
<reference evidence="2 3" key="1">
    <citation type="journal article" date="2015" name="Genome Announc.">
        <title>Expanding the biotechnology potential of lactobacilli through comparative genomics of 213 strains and associated genera.</title>
        <authorList>
            <person name="Sun Z."/>
            <person name="Harris H.M."/>
            <person name="McCann A."/>
            <person name="Guo C."/>
            <person name="Argimon S."/>
            <person name="Zhang W."/>
            <person name="Yang X."/>
            <person name="Jeffery I.B."/>
            <person name="Cooney J.C."/>
            <person name="Kagawa T.F."/>
            <person name="Liu W."/>
            <person name="Song Y."/>
            <person name="Salvetti E."/>
            <person name="Wrobel A."/>
            <person name="Rasinkangas P."/>
            <person name="Parkhill J."/>
            <person name="Rea M.C."/>
            <person name="O'Sullivan O."/>
            <person name="Ritari J."/>
            <person name="Douillard F.P."/>
            <person name="Paul Ross R."/>
            <person name="Yang R."/>
            <person name="Briner A.E."/>
            <person name="Felis G.E."/>
            <person name="de Vos W.M."/>
            <person name="Barrangou R."/>
            <person name="Klaenhammer T.R."/>
            <person name="Caufield P.W."/>
            <person name="Cui Y."/>
            <person name="Zhang H."/>
            <person name="O'Toole P.W."/>
        </authorList>
    </citation>
    <scope>NUCLEOTIDE SEQUENCE [LARGE SCALE GENOMIC DNA]</scope>
    <source>
        <strain evidence="2 3">DSM 6035</strain>
    </source>
</reference>
<dbReference type="AlphaFoldDB" id="A0A0R1X4N4"/>